<dbReference type="Gene3D" id="1.25.40.10">
    <property type="entry name" value="Tetratricopeptide repeat domain"/>
    <property type="match status" value="3"/>
</dbReference>
<dbReference type="Pfam" id="PF13041">
    <property type="entry name" value="PPR_2"/>
    <property type="match status" value="3"/>
</dbReference>
<name>A0A7N2KXT8_QUELO</name>
<evidence type="ECO:0000256" key="2">
    <source>
        <dbReference type="PROSITE-ProRule" id="PRU00708"/>
    </source>
</evidence>
<dbReference type="PANTHER" id="PTHR47926:SF416">
    <property type="entry name" value="(WILD MALAYSIAN BANANA) HYPOTHETICAL PROTEIN"/>
    <property type="match status" value="1"/>
</dbReference>
<feature type="repeat" description="PPR" evidence="2">
    <location>
        <begin position="172"/>
        <end position="202"/>
    </location>
</feature>
<keyword evidence="1" id="KW-0677">Repeat</keyword>
<dbReference type="GO" id="GO:0009451">
    <property type="term" value="P:RNA modification"/>
    <property type="evidence" value="ECO:0007669"/>
    <property type="project" value="InterPro"/>
</dbReference>
<reference evidence="4" key="2">
    <citation type="submission" date="2021-01" db="UniProtKB">
        <authorList>
            <consortium name="EnsemblPlants"/>
        </authorList>
    </citation>
    <scope>IDENTIFICATION</scope>
</reference>
<dbReference type="InterPro" id="IPR046960">
    <property type="entry name" value="PPR_At4g14850-like_plant"/>
</dbReference>
<dbReference type="FunFam" id="1.25.40.10:FF:000184">
    <property type="entry name" value="Pentatricopeptide repeat-containing protein, chloroplastic"/>
    <property type="match status" value="1"/>
</dbReference>
<dbReference type="InterPro" id="IPR002885">
    <property type="entry name" value="PPR_rpt"/>
</dbReference>
<dbReference type="Pfam" id="PF20431">
    <property type="entry name" value="E_motif"/>
    <property type="match status" value="1"/>
</dbReference>
<feature type="repeat" description="PPR" evidence="2">
    <location>
        <begin position="306"/>
        <end position="340"/>
    </location>
</feature>
<evidence type="ECO:0008006" key="6">
    <source>
        <dbReference type="Google" id="ProtNLM"/>
    </source>
</evidence>
<evidence type="ECO:0000313" key="5">
    <source>
        <dbReference type="Proteomes" id="UP000594261"/>
    </source>
</evidence>
<feature type="repeat" description="PPR" evidence="2">
    <location>
        <begin position="71"/>
        <end position="105"/>
    </location>
</feature>
<dbReference type="Proteomes" id="UP000594261">
    <property type="component" value="Chromosome 2"/>
</dbReference>
<reference evidence="5" key="1">
    <citation type="journal article" date="2016" name="G3 (Bethesda)">
        <title>First Draft Assembly and Annotation of the Genome of a California Endemic Oak Quercus lobata Nee (Fagaceae).</title>
        <authorList>
            <person name="Sork V.L."/>
            <person name="Fitz-Gibbon S.T."/>
            <person name="Puiu D."/>
            <person name="Crepeau M."/>
            <person name="Gugger P.F."/>
            <person name="Sherman R."/>
            <person name="Stevens K."/>
            <person name="Langley C.H."/>
            <person name="Pellegrini M."/>
            <person name="Salzberg S.L."/>
        </authorList>
    </citation>
    <scope>NUCLEOTIDE SEQUENCE [LARGE SCALE GENOMIC DNA]</scope>
    <source>
        <strain evidence="5">cv. SW786</strain>
    </source>
</reference>
<dbReference type="NCBIfam" id="TIGR00756">
    <property type="entry name" value="PPR"/>
    <property type="match status" value="6"/>
</dbReference>
<sequence length="896" mass="99977">MKASTQRALALLDQSLSLTMTHVKQIQCHLTVSGTLLDPHAVTKIISFCAVSDHGDLNHAYQLFHHLPNPSKLIWNTMVRAFAEKNEPIKAVCLYKNMLHIGFLPNNYTFSFLLRACAHLSDISLGKIFHAQVVRLGWESYDFVQNGLIHLYATCDCMESARKLFDTSVNRDVITWTALINGYVKSGLVLVARELFDQMPVKNTVSWSAMITGHAQVGLFKEALELFNDMQVSGFRPNHAGIVGALTACAFLGALDQGRWIHAYVDRNGMELDRVLGTALIDMYAKCGCIESACSVFDEMPNMNRDVYAFTSLISGLANHGQSGSAIELFVRMKNEGVFPNEVTFICVLSACSRMGLVDEGMRIFNSMSEEYRMEPGVQHYGCLVDLLGRAGMLEEAKKVVREMPMEPDSYVLGALLNACRVNGDVELGKETVEHLIHQSLDHGGVHVLLSNMYASANQWDGVAKVRKGMEEKRVRKLPGCSLIEVDGVVFEFVAGDRSHAPMEEIMLMLLAIDTHLKFSQHDDDDDIDWGTGEHGLHSLNFQGVSLYPWMRQRMDPMLLGNYPNQQYGYQAMLAAGMQNLGSADLLRHQVMQFQQPLQGLQQPGSHTSLLQQQQQQQQQQEEEAIPLNILQAQTQVLSENMPQHLIWQSLNNQQEDQAWQQQHTYQNTLHIRSDQLHQRLQSNVPSSSFVKADFMDPSTKFSASISPRQNMVSSLCPEGSSNILNFSRVGQSMLAEKLPQQSWAPKYSHSKVDDFANSMSHSPYPGKDATEEPEICNSASQNPTSFVVHVDSSGLLLRATMSTFATSVDADVSSMPLGDTGFQNSLYGSEQDSSELLNSAGQVDPPTPSQTFVKVYKSGSVGHSLDISRFSSYMSCKRSWRRCLELRESLKTLLY</sequence>
<feature type="region of interest" description="Disordered" evidence="3">
    <location>
        <begin position="755"/>
        <end position="779"/>
    </location>
</feature>
<evidence type="ECO:0000313" key="4">
    <source>
        <dbReference type="EnsemblPlants" id="QL02p054743:mrna"/>
    </source>
</evidence>
<dbReference type="Pfam" id="PF12854">
    <property type="entry name" value="PPR_1"/>
    <property type="match status" value="1"/>
</dbReference>
<dbReference type="InParanoid" id="A0A7N2KXT8"/>
<proteinExistence type="predicted"/>
<dbReference type="InterPro" id="IPR011990">
    <property type="entry name" value="TPR-like_helical_dom_sf"/>
</dbReference>
<dbReference type="AlphaFoldDB" id="A0A7N2KXT8"/>
<feature type="region of interest" description="Disordered" evidence="3">
    <location>
        <begin position="599"/>
        <end position="618"/>
    </location>
</feature>
<accession>A0A7N2KXT8</accession>
<organism evidence="4 5">
    <name type="scientific">Quercus lobata</name>
    <name type="common">Valley oak</name>
    <dbReference type="NCBI Taxonomy" id="97700"/>
    <lineage>
        <taxon>Eukaryota</taxon>
        <taxon>Viridiplantae</taxon>
        <taxon>Streptophyta</taxon>
        <taxon>Embryophyta</taxon>
        <taxon>Tracheophyta</taxon>
        <taxon>Spermatophyta</taxon>
        <taxon>Magnoliopsida</taxon>
        <taxon>eudicotyledons</taxon>
        <taxon>Gunneridae</taxon>
        <taxon>Pentapetalae</taxon>
        <taxon>rosids</taxon>
        <taxon>fabids</taxon>
        <taxon>Fagales</taxon>
        <taxon>Fagaceae</taxon>
        <taxon>Quercus</taxon>
    </lineage>
</organism>
<dbReference type="Pfam" id="PF01535">
    <property type="entry name" value="PPR"/>
    <property type="match status" value="2"/>
</dbReference>
<protein>
    <recommendedName>
        <fullName evidence="6">Pentatricopeptide repeat-containing protein</fullName>
    </recommendedName>
</protein>
<dbReference type="PANTHER" id="PTHR47926">
    <property type="entry name" value="PENTATRICOPEPTIDE REPEAT-CONTAINING PROTEIN"/>
    <property type="match status" value="1"/>
</dbReference>
<feature type="repeat" description="PPR" evidence="2">
    <location>
        <begin position="203"/>
        <end position="237"/>
    </location>
</feature>
<dbReference type="Gramene" id="QL02p054743:mrna">
    <property type="protein sequence ID" value="QL02p054743:mrna"/>
    <property type="gene ID" value="QL02p054743"/>
</dbReference>
<dbReference type="FunFam" id="1.25.40.10:FF:000348">
    <property type="entry name" value="Pentatricopeptide repeat-containing protein chloroplastic"/>
    <property type="match status" value="1"/>
</dbReference>
<keyword evidence="5" id="KW-1185">Reference proteome</keyword>
<dbReference type="EnsemblPlants" id="QL02p054743:mrna">
    <property type="protein sequence ID" value="QL02p054743:mrna"/>
    <property type="gene ID" value="QL02p054743"/>
</dbReference>
<feature type="repeat" description="PPR" evidence="2">
    <location>
        <begin position="341"/>
        <end position="371"/>
    </location>
</feature>
<dbReference type="PROSITE" id="PS51375">
    <property type="entry name" value="PPR"/>
    <property type="match status" value="5"/>
</dbReference>
<dbReference type="InterPro" id="IPR046848">
    <property type="entry name" value="E_motif"/>
</dbReference>
<dbReference type="GO" id="GO:0003723">
    <property type="term" value="F:RNA binding"/>
    <property type="evidence" value="ECO:0007669"/>
    <property type="project" value="InterPro"/>
</dbReference>
<evidence type="ECO:0000256" key="1">
    <source>
        <dbReference type="ARBA" id="ARBA00022737"/>
    </source>
</evidence>
<evidence type="ECO:0000256" key="3">
    <source>
        <dbReference type="SAM" id="MobiDB-lite"/>
    </source>
</evidence>